<dbReference type="InterPro" id="IPR037094">
    <property type="entry name" value="Glyco_hydro_38_cen_sf"/>
</dbReference>
<sequence length="880" mass="94074">MTITPRPPVDCHVVTHVHWDREWYRPFESYRARLVELAERVCDELDDGRTTTFHLDGQTIVLADVQALRPDLADRLAGHARAGRLTLGPWHVLADNQLVSGENLVRNLLTARRWGGRVGALAEVGYCPDTFGHPADLPRILNGFGMDTALVWRGAPDGVARFHWRSPDGSQVLAANQGYHAAEVLWAEPGGDAGRAERVAEFLAAEGERLPGGPWLLMNGGDHLAPTDPAGALKAVAGAAANEGAELRESTLAAFFAAAREAARTGGVPVVEGALRHRPGRLTFLLPGTLSARTYLKQANAAAQTVLERWAEPLLALHAAGDATLTEELRHAWELLLRNSPHDSICGCSVDEVHRENEVRFDRVRQVAEHVVARALGAAGLDTRLYGAPEGDRASFAVLNPHPSPLGGPVVVELLTAPGRFPQSVTGPDGAAVAFEWEEVGEETAFEADLDLLPDSRPALRHRLRLLAAGIPALGHGVYAVALGDTPPTDAAAPGEDGERTLDLEGGAKLLVEQDASLTMVLADGTALPGLGLLVDDGDRGDTYNFDPVPHDVPRVPRLLAVRRRVSRVRAVLEIDAVIDVPAALTADRTARSADTVAMPVAVTVEQWHGVSALRWNARLDNPADDHRLRVHFPTPAPSARWSADTHYSLLDHPVGADLGPLPTERAHEAEYGCVPVQSVSAIGDGDVRIAVAAAGLPERTGLAAQHSGSGCDEMVITLLRSVGWLSRFDLKARTTGAGPMLPTPQAQCRRPHSFDLAIEVGERVATDMALARLADTTTVPLRGVQLRPGSSPAAPVAPGLRVDGARMTALKPADDGNGLVLRLSNPTGEQIRGDVELPGGWRATPVRLDESPVAAPCPTGTIHHTFRPYELWSLRLTRA</sequence>
<dbReference type="InterPro" id="IPR015341">
    <property type="entry name" value="Glyco_hydro_38_cen"/>
</dbReference>
<feature type="domain" description="Glycoside hydrolase family 38 central" evidence="5">
    <location>
        <begin position="289"/>
        <end position="361"/>
    </location>
</feature>
<dbReference type="InterPro" id="IPR011330">
    <property type="entry name" value="Glyco_hydro/deAcase_b/a-brl"/>
</dbReference>
<accession>A0ABP9D797</accession>
<evidence type="ECO:0000256" key="4">
    <source>
        <dbReference type="ARBA" id="ARBA00023295"/>
    </source>
</evidence>
<evidence type="ECO:0000313" key="6">
    <source>
        <dbReference type="EMBL" id="GAA4831153.1"/>
    </source>
</evidence>
<evidence type="ECO:0000313" key="7">
    <source>
        <dbReference type="Proteomes" id="UP001501752"/>
    </source>
</evidence>
<keyword evidence="4" id="KW-0326">Glycosidase</keyword>
<name>A0ABP9D797_9ACTN</name>
<dbReference type="Pfam" id="PF01074">
    <property type="entry name" value="Glyco_hydro_38N"/>
    <property type="match status" value="1"/>
</dbReference>
<organism evidence="6 7">
    <name type="scientific">Kitasatospora terrestris</name>
    <dbReference type="NCBI Taxonomy" id="258051"/>
    <lineage>
        <taxon>Bacteria</taxon>
        <taxon>Bacillati</taxon>
        <taxon>Actinomycetota</taxon>
        <taxon>Actinomycetes</taxon>
        <taxon>Kitasatosporales</taxon>
        <taxon>Streptomycetaceae</taxon>
        <taxon>Kitasatospora</taxon>
    </lineage>
</organism>
<evidence type="ECO:0000256" key="2">
    <source>
        <dbReference type="ARBA" id="ARBA00022723"/>
    </source>
</evidence>
<proteinExistence type="inferred from homology"/>
<evidence type="ECO:0000256" key="3">
    <source>
        <dbReference type="ARBA" id="ARBA00022801"/>
    </source>
</evidence>
<dbReference type="InterPro" id="IPR041147">
    <property type="entry name" value="GH38_C"/>
</dbReference>
<dbReference type="InterPro" id="IPR000602">
    <property type="entry name" value="Glyco_hydro_38_N"/>
</dbReference>
<dbReference type="InterPro" id="IPR028995">
    <property type="entry name" value="Glyco_hydro_57/38_cen_sf"/>
</dbReference>
<dbReference type="Pfam" id="PF17677">
    <property type="entry name" value="Glyco_hydro38C2"/>
    <property type="match status" value="1"/>
</dbReference>
<comment type="similarity">
    <text evidence="1">Belongs to the glycosyl hydrolase 38 family.</text>
</comment>
<dbReference type="InterPro" id="IPR027291">
    <property type="entry name" value="Glyco_hydro_38_N_sf"/>
</dbReference>
<dbReference type="EMBL" id="BAABIS010000001">
    <property type="protein sequence ID" value="GAA4831153.1"/>
    <property type="molecule type" value="Genomic_DNA"/>
</dbReference>
<dbReference type="Pfam" id="PF09261">
    <property type="entry name" value="Alpha-mann_mid"/>
    <property type="match status" value="1"/>
</dbReference>
<dbReference type="SUPFAM" id="SSF88688">
    <property type="entry name" value="Families 57/38 glycoside transferase middle domain"/>
    <property type="match status" value="1"/>
</dbReference>
<dbReference type="RefSeq" id="WP_345694777.1">
    <property type="nucleotide sequence ID" value="NZ_BAABIS010000001.1"/>
</dbReference>
<dbReference type="SMART" id="SM00872">
    <property type="entry name" value="Alpha-mann_mid"/>
    <property type="match status" value="1"/>
</dbReference>
<dbReference type="SUPFAM" id="SSF74650">
    <property type="entry name" value="Galactose mutarotase-like"/>
    <property type="match status" value="1"/>
</dbReference>
<evidence type="ECO:0000256" key="1">
    <source>
        <dbReference type="ARBA" id="ARBA00009792"/>
    </source>
</evidence>
<gene>
    <name evidence="6" type="ORF">GCM10023235_01590</name>
</gene>
<comment type="caution">
    <text evidence="6">The sequence shown here is derived from an EMBL/GenBank/DDBJ whole genome shotgun (WGS) entry which is preliminary data.</text>
</comment>
<dbReference type="PANTHER" id="PTHR46017">
    <property type="entry name" value="ALPHA-MANNOSIDASE 2C1"/>
    <property type="match status" value="1"/>
</dbReference>
<dbReference type="Gene3D" id="3.20.110.10">
    <property type="entry name" value="Glycoside hydrolase 38, N terminal domain"/>
    <property type="match status" value="1"/>
</dbReference>
<dbReference type="SUPFAM" id="SSF88713">
    <property type="entry name" value="Glycoside hydrolase/deacetylase"/>
    <property type="match status" value="1"/>
</dbReference>
<dbReference type="Proteomes" id="UP001501752">
    <property type="component" value="Unassembled WGS sequence"/>
</dbReference>
<protein>
    <submittedName>
        <fullName evidence="6">Alpha-mannosidase</fullName>
    </submittedName>
</protein>
<dbReference type="PANTHER" id="PTHR46017:SF2">
    <property type="entry name" value="MANNOSYLGLYCERATE HYDROLASE"/>
    <property type="match status" value="1"/>
</dbReference>
<dbReference type="Gene3D" id="1.20.1270.50">
    <property type="entry name" value="Glycoside hydrolase family 38, central domain"/>
    <property type="match status" value="1"/>
</dbReference>
<evidence type="ECO:0000259" key="5">
    <source>
        <dbReference type="SMART" id="SM00872"/>
    </source>
</evidence>
<keyword evidence="7" id="KW-1185">Reference proteome</keyword>
<dbReference type="Gene3D" id="2.70.98.30">
    <property type="entry name" value="Golgi alpha-mannosidase II, domain 4"/>
    <property type="match status" value="1"/>
</dbReference>
<keyword evidence="3" id="KW-0378">Hydrolase</keyword>
<dbReference type="InterPro" id="IPR011013">
    <property type="entry name" value="Gal_mutarotase_sf_dom"/>
</dbReference>
<reference evidence="7" key="1">
    <citation type="journal article" date="2019" name="Int. J. Syst. Evol. Microbiol.">
        <title>The Global Catalogue of Microorganisms (GCM) 10K type strain sequencing project: providing services to taxonomists for standard genome sequencing and annotation.</title>
        <authorList>
            <consortium name="The Broad Institute Genomics Platform"/>
            <consortium name="The Broad Institute Genome Sequencing Center for Infectious Disease"/>
            <person name="Wu L."/>
            <person name="Ma J."/>
        </authorList>
    </citation>
    <scope>NUCLEOTIDE SEQUENCE [LARGE SCALE GENOMIC DNA]</scope>
    <source>
        <strain evidence="7">JCM 13006</strain>
    </source>
</reference>
<keyword evidence="2" id="KW-0479">Metal-binding</keyword>